<sequence>MSAWSDHVTAALLGTERRDPPVLPEAPPGEAGDRAARLLDQAAVLTLRRRAGRPAASGVEVIAPAPGEDAPVVPPGAAARLARILAGEQIRVLPEWLDAAAAHGRRVPARLLPELLERGRSDRVLRPSIARAAGRRGVWLALRNTDWAYLVGAGDDPGGGADVWETGTRNQRVAFLTRLRRTDPGRARDALAETWAREPAPDRAAFLATFEHGLTLADEEFLEAALEDRGKDVRQLASDLLARLPGSAYGRRMAARARACVTARPTREQGRDPAAIAVEPPHEHDEDLARDGVPFHPSGSFMPGNGNGPVGARAAWLREILARTPLGTWTELFGLPPMEIVCLRVADPDGRAARDVHIGWARAALRQRDADWARALLRGGVVVDEPEALAGLLAVLPSDERDPAAADLIRWVDGQPDLLRVLERVPGPWTGDLAAAVVATLTAAARRPTQRDEHALGQLCRLADQRLDPSAASRLEEMGPAVPRAVTELITTLRFRDEMVKELAE</sequence>
<comment type="caution">
    <text evidence="2">The sequence shown here is derived from an EMBL/GenBank/DDBJ whole genome shotgun (WGS) entry which is preliminary data.</text>
</comment>
<dbReference type="AlphaFoldDB" id="A0A7K1KW33"/>
<keyword evidence="3" id="KW-1185">Reference proteome</keyword>
<feature type="region of interest" description="Disordered" evidence="1">
    <location>
        <begin position="11"/>
        <end position="32"/>
    </location>
</feature>
<dbReference type="EMBL" id="WOFH01000002">
    <property type="protein sequence ID" value="MUN36400.1"/>
    <property type="molecule type" value="Genomic_DNA"/>
</dbReference>
<dbReference type="RefSeq" id="WP_156215408.1">
    <property type="nucleotide sequence ID" value="NZ_WOFH01000002.1"/>
</dbReference>
<protein>
    <submittedName>
        <fullName evidence="2">Uncharacterized protein</fullName>
    </submittedName>
</protein>
<dbReference type="InterPro" id="IPR043746">
    <property type="entry name" value="DUF5691"/>
</dbReference>
<gene>
    <name evidence="2" type="ORF">GNZ18_07280</name>
</gene>
<evidence type="ECO:0000313" key="3">
    <source>
        <dbReference type="Proteomes" id="UP000432015"/>
    </source>
</evidence>
<evidence type="ECO:0000256" key="1">
    <source>
        <dbReference type="SAM" id="MobiDB-lite"/>
    </source>
</evidence>
<accession>A0A7K1KW33</accession>
<evidence type="ECO:0000313" key="2">
    <source>
        <dbReference type="EMBL" id="MUN36400.1"/>
    </source>
</evidence>
<name>A0A7K1KW33_9ACTN</name>
<dbReference type="Pfam" id="PF18944">
    <property type="entry name" value="DUF5691"/>
    <property type="match status" value="1"/>
</dbReference>
<dbReference type="Proteomes" id="UP000432015">
    <property type="component" value="Unassembled WGS sequence"/>
</dbReference>
<reference evidence="2 3" key="1">
    <citation type="submission" date="2019-11" db="EMBL/GenBank/DDBJ databases">
        <authorList>
            <person name="Cao P."/>
        </authorList>
    </citation>
    <scope>NUCLEOTIDE SEQUENCE [LARGE SCALE GENOMIC DNA]</scope>
    <source>
        <strain evidence="2 3">NEAU-AAG5</strain>
    </source>
</reference>
<organism evidence="2 3">
    <name type="scientific">Actinomadura litoris</name>
    <dbReference type="NCBI Taxonomy" id="2678616"/>
    <lineage>
        <taxon>Bacteria</taxon>
        <taxon>Bacillati</taxon>
        <taxon>Actinomycetota</taxon>
        <taxon>Actinomycetes</taxon>
        <taxon>Streptosporangiales</taxon>
        <taxon>Thermomonosporaceae</taxon>
        <taxon>Actinomadura</taxon>
    </lineage>
</organism>
<proteinExistence type="predicted"/>